<evidence type="ECO:0000313" key="3">
    <source>
        <dbReference type="EMBL" id="PVE49608.1"/>
    </source>
</evidence>
<evidence type="ECO:0000256" key="1">
    <source>
        <dbReference type="SAM" id="SignalP"/>
    </source>
</evidence>
<accession>A0A2T7UYT2</accession>
<protein>
    <submittedName>
        <fullName evidence="3">Bleomycin resistance protein</fullName>
    </submittedName>
</protein>
<feature type="chain" id="PRO_5015644396" evidence="1">
    <location>
        <begin position="24"/>
        <end position="289"/>
    </location>
</feature>
<dbReference type="Pfam" id="PF00903">
    <property type="entry name" value="Glyoxalase"/>
    <property type="match status" value="2"/>
</dbReference>
<dbReference type="PROSITE" id="PS51819">
    <property type="entry name" value="VOC"/>
    <property type="match status" value="2"/>
</dbReference>
<dbReference type="Gene3D" id="3.10.180.10">
    <property type="entry name" value="2,3-Dihydroxybiphenyl 1,2-Dioxygenase, domain 1"/>
    <property type="match status" value="2"/>
</dbReference>
<dbReference type="EMBL" id="QDDR01000001">
    <property type="protein sequence ID" value="PVE49608.1"/>
    <property type="molecule type" value="Genomic_DNA"/>
</dbReference>
<dbReference type="PANTHER" id="PTHR43279">
    <property type="entry name" value="CATECHOL-2,3-DIOXYGENASE"/>
    <property type="match status" value="1"/>
</dbReference>
<organism evidence="3 4">
    <name type="scientific">Pararhodobacter aggregans</name>
    <dbReference type="NCBI Taxonomy" id="404875"/>
    <lineage>
        <taxon>Bacteria</taxon>
        <taxon>Pseudomonadati</taxon>
        <taxon>Pseudomonadota</taxon>
        <taxon>Alphaproteobacteria</taxon>
        <taxon>Rhodobacterales</taxon>
        <taxon>Paracoccaceae</taxon>
        <taxon>Pararhodobacter</taxon>
    </lineage>
</organism>
<dbReference type="PANTHER" id="PTHR43279:SF1">
    <property type="entry name" value="CATECHOL-2,3-DIOXYGENASE"/>
    <property type="match status" value="1"/>
</dbReference>
<keyword evidence="1" id="KW-0732">Signal</keyword>
<keyword evidence="4" id="KW-1185">Reference proteome</keyword>
<dbReference type="InterPro" id="IPR004360">
    <property type="entry name" value="Glyas_Fos-R_dOase_dom"/>
</dbReference>
<feature type="domain" description="VOC" evidence="2">
    <location>
        <begin position="36"/>
        <end position="152"/>
    </location>
</feature>
<reference evidence="3 4" key="1">
    <citation type="journal article" date="2011" name="Syst. Appl. Microbiol.">
        <title>Defluviimonas denitrificans gen. nov., sp. nov., and Pararhodobacter aggregans gen. nov., sp. nov., non-phototrophic Rhodobacteraceae from the biofilter of a marine aquaculture.</title>
        <authorList>
            <person name="Foesel B.U."/>
            <person name="Drake H.L."/>
            <person name="Schramm A."/>
        </authorList>
    </citation>
    <scope>NUCLEOTIDE SEQUENCE [LARGE SCALE GENOMIC DNA]</scope>
    <source>
        <strain evidence="3 4">D1-19</strain>
    </source>
</reference>
<dbReference type="SUPFAM" id="SSF54593">
    <property type="entry name" value="Glyoxalase/Bleomycin resistance protein/Dihydroxybiphenyl dioxygenase"/>
    <property type="match status" value="1"/>
</dbReference>
<feature type="domain" description="VOC" evidence="2">
    <location>
        <begin position="196"/>
        <end position="289"/>
    </location>
</feature>
<proteinExistence type="predicted"/>
<evidence type="ECO:0000259" key="2">
    <source>
        <dbReference type="PROSITE" id="PS51819"/>
    </source>
</evidence>
<feature type="signal peptide" evidence="1">
    <location>
        <begin position="1"/>
        <end position="23"/>
    </location>
</feature>
<sequence length="289" mass="31107">MRRQFLATASAATAAATALSAGATGRNTLPLDAPLSVARVGLRSPDAEALAGWYQEVLGLERLGSDGPVIRLGAGGQVLLEITGDSALRRPFPSWAGLYHTAFLLPERPFLGQWLRQAMERQVPMQGAADHRVSEALYLADPEGNGVEIYADRPQDGWTWTRGQVSMGSDRLDLRGLMAEAPALPAGGFRAPAGTMVGHVHLQVGDALAAAAWWHDELGFDLVRGSREANFLSTGGYHHHIAVNQWNSRGAAPMQEGYAGLHHVTLRARDGATRRVTQDPWGIEVRIEA</sequence>
<comment type="caution">
    <text evidence="3">The sequence shown here is derived from an EMBL/GenBank/DDBJ whole genome shotgun (WGS) entry which is preliminary data.</text>
</comment>
<dbReference type="InterPro" id="IPR029068">
    <property type="entry name" value="Glyas_Bleomycin-R_OHBP_Dase"/>
</dbReference>
<gene>
    <name evidence="3" type="ORF">DDE23_02420</name>
</gene>
<dbReference type="AlphaFoldDB" id="A0A2T7UYT2"/>
<name>A0A2T7UYT2_9RHOB</name>
<dbReference type="Proteomes" id="UP000244810">
    <property type="component" value="Unassembled WGS sequence"/>
</dbReference>
<dbReference type="OrthoDB" id="9792626at2"/>
<evidence type="ECO:0000313" key="4">
    <source>
        <dbReference type="Proteomes" id="UP000244810"/>
    </source>
</evidence>
<dbReference type="InterPro" id="IPR037523">
    <property type="entry name" value="VOC_core"/>
</dbReference>